<comment type="caution">
    <text evidence="5">The sequence shown here is derived from an EMBL/GenBank/DDBJ whole genome shotgun (WGS) entry which is preliminary data.</text>
</comment>
<keyword evidence="3 4" id="KW-0418">Kinase</keyword>
<dbReference type="GO" id="GO:0005737">
    <property type="term" value="C:cytoplasm"/>
    <property type="evidence" value="ECO:0007669"/>
    <property type="project" value="TreeGrafter"/>
</dbReference>
<dbReference type="EMBL" id="CAJVPI010000110">
    <property type="protein sequence ID" value="CAG8481760.1"/>
    <property type="molecule type" value="Genomic_DNA"/>
</dbReference>
<accession>A0A9N8W975</accession>
<proteinExistence type="inferred from homology"/>
<organism evidence="5 6">
    <name type="scientific">Paraglomus brasilianum</name>
    <dbReference type="NCBI Taxonomy" id="144538"/>
    <lineage>
        <taxon>Eukaryota</taxon>
        <taxon>Fungi</taxon>
        <taxon>Fungi incertae sedis</taxon>
        <taxon>Mucoromycota</taxon>
        <taxon>Glomeromycotina</taxon>
        <taxon>Glomeromycetes</taxon>
        <taxon>Paraglomerales</taxon>
        <taxon>Paraglomeraceae</taxon>
        <taxon>Paraglomus</taxon>
    </lineage>
</organism>
<protein>
    <recommendedName>
        <fullName evidence="4">Kinase</fullName>
        <ecNumber evidence="4">2.7.-.-</ecNumber>
    </recommendedName>
</protein>
<comment type="similarity">
    <text evidence="1 4">Belongs to the inositol phosphokinase (IPK) family.</text>
</comment>
<dbReference type="SUPFAM" id="SSF56104">
    <property type="entry name" value="SAICAR synthase-like"/>
    <property type="match status" value="1"/>
</dbReference>
<evidence type="ECO:0000256" key="3">
    <source>
        <dbReference type="ARBA" id="ARBA00022777"/>
    </source>
</evidence>
<dbReference type="InterPro" id="IPR005522">
    <property type="entry name" value="IPK"/>
</dbReference>
<evidence type="ECO:0000256" key="4">
    <source>
        <dbReference type="RuleBase" id="RU363090"/>
    </source>
</evidence>
<reference evidence="5" key="1">
    <citation type="submission" date="2021-06" db="EMBL/GenBank/DDBJ databases">
        <authorList>
            <person name="Kallberg Y."/>
            <person name="Tangrot J."/>
            <person name="Rosling A."/>
        </authorList>
    </citation>
    <scope>NUCLEOTIDE SEQUENCE</scope>
    <source>
        <strain evidence="5">BR232B</strain>
    </source>
</reference>
<dbReference type="GO" id="GO:0032958">
    <property type="term" value="P:inositol phosphate biosynthetic process"/>
    <property type="evidence" value="ECO:0007669"/>
    <property type="project" value="InterPro"/>
</dbReference>
<dbReference type="EC" id="2.7.-.-" evidence="4"/>
<keyword evidence="2 4" id="KW-0808">Transferase</keyword>
<dbReference type="Gene3D" id="3.30.470.160">
    <property type="entry name" value="Inositol polyphosphate kinase"/>
    <property type="match status" value="1"/>
</dbReference>
<dbReference type="PANTHER" id="PTHR12400">
    <property type="entry name" value="INOSITOL POLYPHOSPHATE KINASE"/>
    <property type="match status" value="1"/>
</dbReference>
<dbReference type="Proteomes" id="UP000789739">
    <property type="component" value="Unassembled WGS sequence"/>
</dbReference>
<dbReference type="InterPro" id="IPR038286">
    <property type="entry name" value="IPK_sf"/>
</dbReference>
<dbReference type="Pfam" id="PF03770">
    <property type="entry name" value="IPK"/>
    <property type="match status" value="1"/>
</dbReference>
<dbReference type="GO" id="GO:0046854">
    <property type="term" value="P:phosphatidylinositol phosphate biosynthetic process"/>
    <property type="evidence" value="ECO:0007669"/>
    <property type="project" value="TreeGrafter"/>
</dbReference>
<dbReference type="GO" id="GO:0005634">
    <property type="term" value="C:nucleus"/>
    <property type="evidence" value="ECO:0007669"/>
    <property type="project" value="TreeGrafter"/>
</dbReference>
<dbReference type="OrthoDB" id="338650at2759"/>
<dbReference type="AlphaFoldDB" id="A0A9N8W975"/>
<dbReference type="GO" id="GO:0000828">
    <property type="term" value="F:inositol hexakisphosphate kinase activity"/>
    <property type="evidence" value="ECO:0007669"/>
    <property type="project" value="TreeGrafter"/>
</dbReference>
<evidence type="ECO:0000256" key="1">
    <source>
        <dbReference type="ARBA" id="ARBA00007374"/>
    </source>
</evidence>
<name>A0A9N8W975_9GLOM</name>
<gene>
    <name evidence="5" type="ORF">PBRASI_LOCUS1620</name>
</gene>
<evidence type="ECO:0000313" key="5">
    <source>
        <dbReference type="EMBL" id="CAG8481760.1"/>
    </source>
</evidence>
<evidence type="ECO:0000256" key="2">
    <source>
        <dbReference type="ARBA" id="ARBA00022679"/>
    </source>
</evidence>
<sequence>MATIPNQSHSSDMQVFIDQLGGHGKLLRSNDGSVLIKPSIGFEKAFYEQSILQPDFAAWLPKYYGSLQLHQAQDENPTLAVAICLENITHNFSKPCVLDLKLGTRLYLDTESDAKKQKMIRKAEISTSKNLGIRLVAFRVYKEATDAYILYDREYGYTLTDDTVLTGFKNYFDADIPPHLHQLIIKRFLKNLTDFANVLEKTELRMYSASLLFVYEGSREALEKALAREEDELKKSGDDDADEDASSCKPTDMRMIDFAHSYFAKGIGKDEGCLLGVMNTIKYLTMLLDDEK</sequence>
<dbReference type="PANTHER" id="PTHR12400:SF21">
    <property type="entry name" value="KINASE"/>
    <property type="match status" value="1"/>
</dbReference>
<keyword evidence="6" id="KW-1185">Reference proteome</keyword>
<evidence type="ECO:0000313" key="6">
    <source>
        <dbReference type="Proteomes" id="UP000789739"/>
    </source>
</evidence>